<dbReference type="GO" id="GO:0005829">
    <property type="term" value="C:cytosol"/>
    <property type="evidence" value="ECO:0007669"/>
    <property type="project" value="TreeGrafter"/>
</dbReference>
<evidence type="ECO:0000313" key="4">
    <source>
        <dbReference type="EMBL" id="ACM05342.1"/>
    </source>
</evidence>
<dbReference type="GO" id="GO:0034599">
    <property type="term" value="P:cellular response to oxidative stress"/>
    <property type="evidence" value="ECO:0007669"/>
    <property type="project" value="TreeGrafter"/>
</dbReference>
<dbReference type="HOGENOM" id="CLU_170994_0_0_0"/>
<name>B9KZS0_THERP</name>
<dbReference type="Proteomes" id="UP000000447">
    <property type="component" value="Chromosome"/>
</dbReference>
<comment type="function">
    <text evidence="2">Could be a mediator in iron transactions between iron acquisition and iron-requiring processes, such as synthesis and/or repair of Fe-S clusters in biosynthetic enzymes.</text>
</comment>
<dbReference type="InterPro" id="IPR007457">
    <property type="entry name" value="Fe_traffick_prot_YggX"/>
</dbReference>
<dbReference type="KEGG" id="tro:trd_0914"/>
<keyword evidence="1 2" id="KW-0408">Iron</keyword>
<dbReference type="RefSeq" id="WP_012642291.1">
    <property type="nucleotide sequence ID" value="NC_011959.1"/>
</dbReference>
<dbReference type="PANTHER" id="PTHR36965">
    <property type="entry name" value="FE(2+)-TRAFFICKING PROTEIN-RELATED"/>
    <property type="match status" value="1"/>
</dbReference>
<evidence type="ECO:0000256" key="3">
    <source>
        <dbReference type="SAM" id="MobiDB-lite"/>
    </source>
</evidence>
<evidence type="ECO:0000256" key="1">
    <source>
        <dbReference type="ARBA" id="ARBA00023004"/>
    </source>
</evidence>
<dbReference type="AlphaFoldDB" id="B9KZS0"/>
<feature type="region of interest" description="Disordered" evidence="3">
    <location>
        <begin position="83"/>
        <end position="102"/>
    </location>
</feature>
<dbReference type="SUPFAM" id="SSF111148">
    <property type="entry name" value="YggX-like"/>
    <property type="match status" value="1"/>
</dbReference>
<reference evidence="4 5" key="1">
    <citation type="journal article" date="2009" name="PLoS ONE">
        <title>Complete genome sequence of the aerobic CO-oxidizing thermophile Thermomicrobium roseum.</title>
        <authorList>
            <person name="Wu D."/>
            <person name="Raymond J."/>
            <person name="Wu M."/>
            <person name="Chatterji S."/>
            <person name="Ren Q."/>
            <person name="Graham J.E."/>
            <person name="Bryant D.A."/>
            <person name="Robb F."/>
            <person name="Colman A."/>
            <person name="Tallon L.J."/>
            <person name="Badger J.H."/>
            <person name="Madupu R."/>
            <person name="Ward N.L."/>
            <person name="Eisen J.A."/>
        </authorList>
    </citation>
    <scope>NUCLEOTIDE SEQUENCE [LARGE SCALE GENOMIC DNA]</scope>
    <source>
        <strain evidence="5">ATCC 27502 / DSM 5159 / P-2</strain>
    </source>
</reference>
<dbReference type="Gene3D" id="1.10.3880.10">
    <property type="entry name" value="Fe(II) trafficking protein YggX"/>
    <property type="match status" value="1"/>
</dbReference>
<dbReference type="NCBIfam" id="NF003817">
    <property type="entry name" value="PRK05408.1"/>
    <property type="match status" value="1"/>
</dbReference>
<comment type="similarity">
    <text evidence="2">Belongs to the Fe(2+)-trafficking protein family.</text>
</comment>
<dbReference type="eggNOG" id="COG2924">
    <property type="taxonomic scope" value="Bacteria"/>
</dbReference>
<evidence type="ECO:0000256" key="2">
    <source>
        <dbReference type="HAMAP-Rule" id="MF_00686"/>
    </source>
</evidence>
<dbReference type="Pfam" id="PF04362">
    <property type="entry name" value="Iron_traffic"/>
    <property type="match status" value="1"/>
</dbReference>
<protein>
    <recommendedName>
        <fullName evidence="2">Probable Fe(2+)-trafficking protein</fullName>
    </recommendedName>
</protein>
<feature type="compositionally biased region" description="Low complexity" evidence="3">
    <location>
        <begin position="87"/>
        <end position="102"/>
    </location>
</feature>
<dbReference type="HAMAP" id="MF_00686">
    <property type="entry name" value="Fe_traffic_YggX"/>
    <property type="match status" value="1"/>
</dbReference>
<keyword evidence="5" id="KW-1185">Reference proteome</keyword>
<gene>
    <name evidence="4" type="ordered locus">trd_0914</name>
</gene>
<sequence>MARLVHCVKLRRELPGLDRPPFPGPLGERIYREISRDAWQMWLEYQTIVINHYGLNPADPDDRAILRAHLEAFLFGSEEELPEEWIPPGAGQPAKGAPARKK</sequence>
<organism evidence="4 5">
    <name type="scientific">Thermomicrobium roseum (strain ATCC 27502 / DSM 5159 / P-2)</name>
    <dbReference type="NCBI Taxonomy" id="309801"/>
    <lineage>
        <taxon>Bacteria</taxon>
        <taxon>Pseudomonadati</taxon>
        <taxon>Thermomicrobiota</taxon>
        <taxon>Thermomicrobia</taxon>
        <taxon>Thermomicrobiales</taxon>
        <taxon>Thermomicrobiaceae</taxon>
        <taxon>Thermomicrobium</taxon>
    </lineage>
</organism>
<dbReference type="GO" id="GO:0005506">
    <property type="term" value="F:iron ion binding"/>
    <property type="evidence" value="ECO:0007669"/>
    <property type="project" value="UniProtKB-UniRule"/>
</dbReference>
<dbReference type="OrthoDB" id="9804318at2"/>
<accession>B9KZS0</accession>
<proteinExistence type="inferred from homology"/>
<dbReference type="InterPro" id="IPR036766">
    <property type="entry name" value="Fe_traffick_prot_YggX_sf"/>
</dbReference>
<evidence type="ECO:0000313" key="5">
    <source>
        <dbReference type="Proteomes" id="UP000000447"/>
    </source>
</evidence>
<dbReference type="EMBL" id="CP001275">
    <property type="protein sequence ID" value="ACM05342.1"/>
    <property type="molecule type" value="Genomic_DNA"/>
</dbReference>
<dbReference type="PIRSF" id="PIRSF029827">
    <property type="entry name" value="Fe_traffic_YggX"/>
    <property type="match status" value="1"/>
</dbReference>
<dbReference type="PANTHER" id="PTHR36965:SF1">
    <property type="entry name" value="FE(2+)-TRAFFICKING PROTEIN-RELATED"/>
    <property type="match status" value="1"/>
</dbReference>